<evidence type="ECO:0000256" key="5">
    <source>
        <dbReference type="ARBA" id="ARBA00022723"/>
    </source>
</evidence>
<dbReference type="Gene3D" id="3.90.1150.10">
    <property type="entry name" value="Aspartate Aminotransferase, domain 1"/>
    <property type="match status" value="1"/>
</dbReference>
<evidence type="ECO:0000256" key="8">
    <source>
        <dbReference type="ARBA" id="ARBA00023014"/>
    </source>
</evidence>
<dbReference type="InterPro" id="IPR020578">
    <property type="entry name" value="Aminotrans_V_PyrdxlP_BS"/>
</dbReference>
<name>A0A1G1Z937_9BACT</name>
<dbReference type="EC" id="2.8.1.7" evidence="3"/>
<evidence type="ECO:0000313" key="13">
    <source>
        <dbReference type="Proteomes" id="UP000176571"/>
    </source>
</evidence>
<dbReference type="Proteomes" id="UP000176571">
    <property type="component" value="Unassembled WGS sequence"/>
</dbReference>
<dbReference type="SUPFAM" id="SSF53383">
    <property type="entry name" value="PLP-dependent transferases"/>
    <property type="match status" value="1"/>
</dbReference>
<evidence type="ECO:0000256" key="3">
    <source>
        <dbReference type="ARBA" id="ARBA00012239"/>
    </source>
</evidence>
<dbReference type="PANTHER" id="PTHR11601">
    <property type="entry name" value="CYSTEINE DESULFURYLASE FAMILY MEMBER"/>
    <property type="match status" value="1"/>
</dbReference>
<dbReference type="InterPro" id="IPR015421">
    <property type="entry name" value="PyrdxlP-dep_Trfase_major"/>
</dbReference>
<organism evidence="12 13">
    <name type="scientific">Candidatus Colwellbacteria bacterium RIFCSPLOWO2_12_FULL_43_11</name>
    <dbReference type="NCBI Taxonomy" id="1797693"/>
    <lineage>
        <taxon>Bacteria</taxon>
        <taxon>Candidatus Colwelliibacteriota</taxon>
    </lineage>
</organism>
<dbReference type="PANTHER" id="PTHR11601:SF34">
    <property type="entry name" value="CYSTEINE DESULFURASE"/>
    <property type="match status" value="1"/>
</dbReference>
<evidence type="ECO:0000256" key="1">
    <source>
        <dbReference type="ARBA" id="ARBA00001933"/>
    </source>
</evidence>
<evidence type="ECO:0000256" key="6">
    <source>
        <dbReference type="ARBA" id="ARBA00022898"/>
    </source>
</evidence>
<dbReference type="InterPro" id="IPR016454">
    <property type="entry name" value="Cysteine_dSase"/>
</dbReference>
<evidence type="ECO:0000256" key="7">
    <source>
        <dbReference type="ARBA" id="ARBA00023004"/>
    </source>
</evidence>
<evidence type="ECO:0000313" key="12">
    <source>
        <dbReference type="EMBL" id="OGY60929.1"/>
    </source>
</evidence>
<comment type="cofactor">
    <cofactor evidence="1 10">
        <name>pyridoxal 5'-phosphate</name>
        <dbReference type="ChEBI" id="CHEBI:597326"/>
    </cofactor>
</comment>
<dbReference type="STRING" id="1797693.A3F99_01720"/>
<comment type="caution">
    <text evidence="12">The sequence shown here is derived from an EMBL/GenBank/DDBJ whole genome shotgun (WGS) entry which is preliminary data.</text>
</comment>
<keyword evidence="6" id="KW-0663">Pyridoxal phosphate</keyword>
<comment type="catalytic activity">
    <reaction evidence="9">
        <text>(sulfur carrier)-H + L-cysteine = (sulfur carrier)-SH + L-alanine</text>
        <dbReference type="Rhea" id="RHEA:43892"/>
        <dbReference type="Rhea" id="RHEA-COMP:14737"/>
        <dbReference type="Rhea" id="RHEA-COMP:14739"/>
        <dbReference type="ChEBI" id="CHEBI:29917"/>
        <dbReference type="ChEBI" id="CHEBI:35235"/>
        <dbReference type="ChEBI" id="CHEBI:57972"/>
        <dbReference type="ChEBI" id="CHEBI:64428"/>
        <dbReference type="EC" id="2.8.1.7"/>
    </reaction>
</comment>
<accession>A0A1G1Z937</accession>
<evidence type="ECO:0000256" key="9">
    <source>
        <dbReference type="ARBA" id="ARBA00050776"/>
    </source>
</evidence>
<proteinExistence type="inferred from homology"/>
<dbReference type="Pfam" id="PF00266">
    <property type="entry name" value="Aminotran_5"/>
    <property type="match status" value="1"/>
</dbReference>
<dbReference type="AlphaFoldDB" id="A0A1G1Z937"/>
<evidence type="ECO:0000256" key="2">
    <source>
        <dbReference type="ARBA" id="ARBA00006490"/>
    </source>
</evidence>
<dbReference type="EMBL" id="MHJB01000035">
    <property type="protein sequence ID" value="OGY60929.1"/>
    <property type="molecule type" value="Genomic_DNA"/>
</dbReference>
<dbReference type="InterPro" id="IPR000192">
    <property type="entry name" value="Aminotrans_V_dom"/>
</dbReference>
<dbReference type="Gene3D" id="3.40.640.10">
    <property type="entry name" value="Type I PLP-dependent aspartate aminotransferase-like (Major domain)"/>
    <property type="match status" value="1"/>
</dbReference>
<keyword evidence="5" id="KW-0479">Metal-binding</keyword>
<keyword evidence="8" id="KW-0411">Iron-sulfur</keyword>
<dbReference type="InterPro" id="IPR015424">
    <property type="entry name" value="PyrdxlP-dep_Trfase"/>
</dbReference>
<protein>
    <recommendedName>
        <fullName evidence="3">cysteine desulfurase</fullName>
        <ecNumber evidence="3">2.8.1.7</ecNumber>
    </recommendedName>
</protein>
<dbReference type="GO" id="GO:0031071">
    <property type="term" value="F:cysteine desulfurase activity"/>
    <property type="evidence" value="ECO:0007669"/>
    <property type="project" value="UniProtKB-EC"/>
</dbReference>
<dbReference type="GO" id="GO:0046872">
    <property type="term" value="F:metal ion binding"/>
    <property type="evidence" value="ECO:0007669"/>
    <property type="project" value="UniProtKB-KW"/>
</dbReference>
<dbReference type="GO" id="GO:0051536">
    <property type="term" value="F:iron-sulfur cluster binding"/>
    <property type="evidence" value="ECO:0007669"/>
    <property type="project" value="UniProtKB-KW"/>
</dbReference>
<reference evidence="12 13" key="1">
    <citation type="journal article" date="2016" name="Nat. Commun.">
        <title>Thousands of microbial genomes shed light on interconnected biogeochemical processes in an aquifer system.</title>
        <authorList>
            <person name="Anantharaman K."/>
            <person name="Brown C.T."/>
            <person name="Hug L.A."/>
            <person name="Sharon I."/>
            <person name="Castelle C.J."/>
            <person name="Probst A.J."/>
            <person name="Thomas B.C."/>
            <person name="Singh A."/>
            <person name="Wilkins M.J."/>
            <person name="Karaoz U."/>
            <person name="Brodie E.L."/>
            <person name="Williams K.H."/>
            <person name="Hubbard S.S."/>
            <person name="Banfield J.F."/>
        </authorList>
    </citation>
    <scope>NUCLEOTIDE SEQUENCE [LARGE SCALE GENOMIC DNA]</scope>
</reference>
<feature type="domain" description="Aminotransferase class V" evidence="11">
    <location>
        <begin position="18"/>
        <end position="392"/>
    </location>
</feature>
<dbReference type="Gene3D" id="1.10.260.50">
    <property type="match status" value="1"/>
</dbReference>
<dbReference type="PIRSF" id="PIRSF005572">
    <property type="entry name" value="NifS"/>
    <property type="match status" value="1"/>
</dbReference>
<sequence>MRLKNLIHSSNKKKVNSIYLDYAASTPVAPDVLETMLPYFKERFGNPGSIHSFGQSAQGALDKSREIITDALGAKFSEVIFTSSATEANNLVLRGIIASANIKNPQIIISSIEHESILDTVKALEKEGVEVVYLPVSSEGLVNPDDVIKNIKDNTILVSIIYASNEIGTIQPIKEISNLIRNFRGSKTYPLFHTDAVQALQFLDCRVEELGIDLMTMSSQKIYGPKGAGALFVKGLEPKGSNKLKSIITGGGQEYNLRSGTENVPAIVGFAKALELIEKNKSIEAKRIKQLRNHLWERLKIMKPELELNGPDVDSSSRLENNLNIYFPGHEAQDLVIKLDMAGVSVSTGSACSSRSTKASYVVKALDLGEDRAKSSLRISLGRPSTLSEVDKAYEEILNLL</sequence>
<evidence type="ECO:0000259" key="11">
    <source>
        <dbReference type="Pfam" id="PF00266"/>
    </source>
</evidence>
<keyword evidence="7" id="KW-0408">Iron</keyword>
<evidence type="ECO:0000256" key="10">
    <source>
        <dbReference type="RuleBase" id="RU004504"/>
    </source>
</evidence>
<comment type="similarity">
    <text evidence="2">Belongs to the class-V pyridoxal-phosphate-dependent aminotransferase family. NifS/IscS subfamily.</text>
</comment>
<gene>
    <name evidence="12" type="ORF">A3F99_01720</name>
</gene>
<evidence type="ECO:0000256" key="4">
    <source>
        <dbReference type="ARBA" id="ARBA00022679"/>
    </source>
</evidence>
<dbReference type="InterPro" id="IPR015422">
    <property type="entry name" value="PyrdxlP-dep_Trfase_small"/>
</dbReference>
<keyword evidence="4" id="KW-0808">Transferase</keyword>
<dbReference type="PROSITE" id="PS00595">
    <property type="entry name" value="AA_TRANSFER_CLASS_5"/>
    <property type="match status" value="1"/>
</dbReference>